<sequence length="10" mass="1144">MTGVVILKRK</sequence>
<accession>A0A2P2NB65</accession>
<evidence type="ECO:0000313" key="1">
    <source>
        <dbReference type="EMBL" id="MBX39722.1"/>
    </source>
</evidence>
<dbReference type="EMBL" id="GGEC01059238">
    <property type="protein sequence ID" value="MBX39722.1"/>
    <property type="molecule type" value="Transcribed_RNA"/>
</dbReference>
<protein>
    <submittedName>
        <fullName evidence="1">Uncharacterized protein</fullName>
    </submittedName>
</protein>
<reference evidence="1" key="1">
    <citation type="submission" date="2018-02" db="EMBL/GenBank/DDBJ databases">
        <title>Rhizophora mucronata_Transcriptome.</title>
        <authorList>
            <person name="Meera S.P."/>
            <person name="Sreeshan A."/>
            <person name="Augustine A."/>
        </authorList>
    </citation>
    <scope>NUCLEOTIDE SEQUENCE</scope>
    <source>
        <tissue evidence="1">Leaf</tissue>
    </source>
</reference>
<organism evidence="1">
    <name type="scientific">Rhizophora mucronata</name>
    <name type="common">Asiatic mangrove</name>
    <dbReference type="NCBI Taxonomy" id="61149"/>
    <lineage>
        <taxon>Eukaryota</taxon>
        <taxon>Viridiplantae</taxon>
        <taxon>Streptophyta</taxon>
        <taxon>Embryophyta</taxon>
        <taxon>Tracheophyta</taxon>
        <taxon>Spermatophyta</taxon>
        <taxon>Magnoliopsida</taxon>
        <taxon>eudicotyledons</taxon>
        <taxon>Gunneridae</taxon>
        <taxon>Pentapetalae</taxon>
        <taxon>rosids</taxon>
        <taxon>fabids</taxon>
        <taxon>Malpighiales</taxon>
        <taxon>Rhizophoraceae</taxon>
        <taxon>Rhizophora</taxon>
    </lineage>
</organism>
<name>A0A2P2NB65_RHIMU</name>
<proteinExistence type="predicted"/>